<gene>
    <name evidence="3" type="primary">arp6</name>
    <name evidence="3" type="ORF">CLCR_03479</name>
</gene>
<dbReference type="Proteomes" id="UP000094526">
    <property type="component" value="Unassembled WGS sequence"/>
</dbReference>
<organism evidence="3 4">
    <name type="scientific">Cladophialophora carrionii</name>
    <dbReference type="NCBI Taxonomy" id="86049"/>
    <lineage>
        <taxon>Eukaryota</taxon>
        <taxon>Fungi</taxon>
        <taxon>Dikarya</taxon>
        <taxon>Ascomycota</taxon>
        <taxon>Pezizomycotina</taxon>
        <taxon>Eurotiomycetes</taxon>
        <taxon>Chaetothyriomycetidae</taxon>
        <taxon>Chaetothyriales</taxon>
        <taxon>Herpotrichiellaceae</taxon>
        <taxon>Cladophialophora</taxon>
    </lineage>
</organism>
<comment type="caution">
    <text evidence="3">The sequence shown here is derived from an EMBL/GenBank/DDBJ whole genome shotgun (WGS) entry which is preliminary data.</text>
</comment>
<proteinExistence type="inferred from homology"/>
<evidence type="ECO:0000256" key="2">
    <source>
        <dbReference type="SAM" id="MobiDB-lite"/>
    </source>
</evidence>
<dbReference type="OrthoDB" id="6220758at2759"/>
<dbReference type="EMBL" id="LGRB01000013">
    <property type="protein sequence ID" value="OCT47430.1"/>
    <property type="molecule type" value="Genomic_DNA"/>
</dbReference>
<sequence length="521" mass="58205">MPRATKSTRHTPGLPSSTFVLDNGAYNIKAGFAPAGPASDAAALQKCHAIPNCIVRTRDKKTYIGAQSQEITQWSEALFRRPVENGQVVSWETQKDIWDESFFDDKTARNELLVKHPEETTLLFTEPPNTMPELQKNADEIIVEEWGFGGYARVIGRYGPRLRPAPPPLRAKREAGDGWADDIWQGPSLNAYNDLHPLFEGESYTKSEKGNNDSAFTDLPMECVLVIDSGYSHSTVTPLFNGRPIHRAIRRLDFGGKHLTNLLKELISVRHFDLHQDTKIVNDIKEEVCFVSDDFRRDLERTWKGNKGHRQQVFASNTQRSDHAMDLDHPASQQQDEELRVDYILPDGIRLLRGFSRPHDSSTSAQKRRKAAALASDPEAEIAMTLGNERFSVPEILFSPSDIGSKQPGLPDIVMQSLGVLPPLVQATMLSNVLVVGGSAKIAGLVERLEAELRMRVKTEWAVRVRKMPDPTTSTWLGGARLASNWPEVVREYGVTKEEYYEHGSAWVARRFVSGGSGKGP</sequence>
<dbReference type="Gene3D" id="3.30.420.40">
    <property type="match status" value="2"/>
</dbReference>
<dbReference type="InterPro" id="IPR004000">
    <property type="entry name" value="Actin"/>
</dbReference>
<dbReference type="STRING" id="86049.A0A1C1CFZ0"/>
<dbReference type="SMART" id="SM00268">
    <property type="entry name" value="ACTIN"/>
    <property type="match status" value="1"/>
</dbReference>
<dbReference type="Gene3D" id="3.90.640.10">
    <property type="entry name" value="Actin, Chain A, domain 4"/>
    <property type="match status" value="1"/>
</dbReference>
<feature type="region of interest" description="Disordered" evidence="2">
    <location>
        <begin position="355"/>
        <end position="376"/>
    </location>
</feature>
<dbReference type="SUPFAM" id="SSF53067">
    <property type="entry name" value="Actin-like ATPase domain"/>
    <property type="match status" value="2"/>
</dbReference>
<evidence type="ECO:0000313" key="4">
    <source>
        <dbReference type="Proteomes" id="UP000094526"/>
    </source>
</evidence>
<comment type="similarity">
    <text evidence="1">Belongs to the actin family.</text>
</comment>
<dbReference type="InterPro" id="IPR043129">
    <property type="entry name" value="ATPase_NBD"/>
</dbReference>
<protein>
    <submittedName>
        <fullName evidence="3">Actin-like protein arp6</fullName>
    </submittedName>
</protein>
<accession>A0A1C1CFZ0</accession>
<dbReference type="CDD" id="cd10210">
    <property type="entry name" value="ASKHA_NBD_Arp6"/>
    <property type="match status" value="1"/>
</dbReference>
<reference evidence="4" key="1">
    <citation type="submission" date="2015-07" db="EMBL/GenBank/DDBJ databases">
        <authorList>
            <person name="Teixeira M.M."/>
            <person name="Souza R.C."/>
            <person name="Almeida L.G."/>
            <person name="Vicente V.A."/>
            <person name="de Hoog S."/>
            <person name="Bocca A.L."/>
            <person name="de Almeida S.R."/>
            <person name="Vasconcelos A.T."/>
            <person name="Felipe M.S."/>
        </authorList>
    </citation>
    <scope>NUCLEOTIDE SEQUENCE [LARGE SCALE GENOMIC DNA]</scope>
    <source>
        <strain evidence="4">KSF</strain>
    </source>
</reference>
<dbReference type="AlphaFoldDB" id="A0A1C1CFZ0"/>
<evidence type="ECO:0000256" key="1">
    <source>
        <dbReference type="RuleBase" id="RU000487"/>
    </source>
</evidence>
<name>A0A1C1CFZ0_9EURO</name>
<dbReference type="Pfam" id="PF00022">
    <property type="entry name" value="Actin"/>
    <property type="match status" value="2"/>
</dbReference>
<evidence type="ECO:0000313" key="3">
    <source>
        <dbReference type="EMBL" id="OCT47430.1"/>
    </source>
</evidence>
<keyword evidence="4" id="KW-1185">Reference proteome</keyword>
<dbReference type="VEuPathDB" id="FungiDB:CLCR_03479"/>
<dbReference type="VEuPathDB" id="FungiDB:G647_01947"/>
<dbReference type="PANTHER" id="PTHR11937">
    <property type="entry name" value="ACTIN"/>
    <property type="match status" value="1"/>
</dbReference>